<evidence type="ECO:0000313" key="3">
    <source>
        <dbReference type="Proteomes" id="UP000005388"/>
    </source>
</evidence>
<sequence length="141" mass="15367">MNSIIENIIDLAVIVGMLAPIIIQGIKLLQAHTTDKRIKVLESYALRVVQTLEQNANLAGGDKKKLALEKLASYINKSPLNLKVTDTQLSDLIESAVSKLDKTSKAEKIKSVEVEEEVKTTELSAEQQAKLESILATAPSN</sequence>
<dbReference type="EMBL" id="AEUZ02000001">
    <property type="protein sequence ID" value="EHJ56966.1"/>
    <property type="molecule type" value="Genomic_DNA"/>
</dbReference>
<name>G5KEL1_9STRE</name>
<proteinExistence type="predicted"/>
<keyword evidence="3" id="KW-1185">Reference proteome</keyword>
<dbReference type="STRING" id="764291.STRUR_0846"/>
<keyword evidence="1" id="KW-0472">Membrane</keyword>
<evidence type="ECO:0000256" key="1">
    <source>
        <dbReference type="SAM" id="Phobius"/>
    </source>
</evidence>
<keyword evidence="1" id="KW-0812">Transmembrane</keyword>
<comment type="caution">
    <text evidence="2">The sequence shown here is derived from an EMBL/GenBank/DDBJ whole genome shotgun (WGS) entry which is preliminary data.</text>
</comment>
<keyword evidence="1" id="KW-1133">Transmembrane helix</keyword>
<accession>G5KEL1</accession>
<gene>
    <name evidence="2" type="ORF">STRUR_0846</name>
</gene>
<protein>
    <submittedName>
        <fullName evidence="2">Phage holin protein</fullName>
    </submittedName>
</protein>
<organism evidence="2 3">
    <name type="scientific">Streptococcus urinalis 2285-97</name>
    <dbReference type="NCBI Taxonomy" id="764291"/>
    <lineage>
        <taxon>Bacteria</taxon>
        <taxon>Bacillati</taxon>
        <taxon>Bacillota</taxon>
        <taxon>Bacilli</taxon>
        <taxon>Lactobacillales</taxon>
        <taxon>Streptococcaceae</taxon>
        <taxon>Streptococcus</taxon>
    </lineage>
</organism>
<dbReference type="AlphaFoldDB" id="G5KEL1"/>
<reference evidence="2 3" key="1">
    <citation type="journal article" date="2014" name="Int. J. Syst. Evol. Microbiol.">
        <title>Phylogenomics and the dynamic genome evolution of the genus Streptococcus.</title>
        <authorList>
            <consortium name="The Broad Institute Genome Sequencing Platform"/>
            <person name="Richards V.P."/>
            <person name="Palmer S.R."/>
            <person name="Pavinski Bitar P.D."/>
            <person name="Qin X."/>
            <person name="Weinstock G.M."/>
            <person name="Highlander S.K."/>
            <person name="Town C.D."/>
            <person name="Burne R.A."/>
            <person name="Stanhope M.J."/>
        </authorList>
    </citation>
    <scope>NUCLEOTIDE SEQUENCE [LARGE SCALE GENOMIC DNA]</scope>
    <source>
        <strain evidence="2 3">2285-97</strain>
    </source>
</reference>
<evidence type="ECO:0000313" key="2">
    <source>
        <dbReference type="EMBL" id="EHJ56966.1"/>
    </source>
</evidence>
<dbReference type="Pfam" id="PF09682">
    <property type="entry name" value="Phage_holin_6_1"/>
    <property type="match status" value="1"/>
</dbReference>
<dbReference type="RefSeq" id="WP_006739702.1">
    <property type="nucleotide sequence ID" value="NZ_AEUZ02000001.1"/>
</dbReference>
<dbReference type="Proteomes" id="UP000005388">
    <property type="component" value="Unassembled WGS sequence"/>
</dbReference>
<feature type="transmembrane region" description="Helical" evidence="1">
    <location>
        <begin position="12"/>
        <end position="29"/>
    </location>
</feature>
<dbReference type="InterPro" id="IPR010026">
    <property type="entry name" value="Phage_holin_LL-H"/>
</dbReference>